<keyword evidence="2" id="KW-0503">Monooxygenase</keyword>
<keyword evidence="2" id="KW-0349">Heme</keyword>
<keyword evidence="4" id="KW-1185">Reference proteome</keyword>
<comment type="caution">
    <text evidence="3">The sequence shown here is derived from an EMBL/GenBank/DDBJ whole genome shotgun (WGS) entry which is preliminary data.</text>
</comment>
<dbReference type="InterPro" id="IPR036396">
    <property type="entry name" value="Cyt_P450_sf"/>
</dbReference>
<keyword evidence="2" id="KW-0560">Oxidoreductase</keyword>
<dbReference type="InterPro" id="IPR017972">
    <property type="entry name" value="Cyt_P450_CS"/>
</dbReference>
<dbReference type="SUPFAM" id="SSF48264">
    <property type="entry name" value="Cytochrome P450"/>
    <property type="match status" value="1"/>
</dbReference>
<comment type="similarity">
    <text evidence="1 2">Belongs to the cytochrome P450 family.</text>
</comment>
<dbReference type="PANTHER" id="PTHR46696">
    <property type="entry name" value="P450, PUTATIVE (EUROFUNG)-RELATED"/>
    <property type="match status" value="1"/>
</dbReference>
<evidence type="ECO:0000256" key="1">
    <source>
        <dbReference type="ARBA" id="ARBA00010617"/>
    </source>
</evidence>
<name>A0ABS2JID4_9ACTN</name>
<gene>
    <name evidence="3" type="ORF">JQN84_27535</name>
</gene>
<dbReference type="Pfam" id="PF00067">
    <property type="entry name" value="p450"/>
    <property type="match status" value="2"/>
</dbReference>
<dbReference type="PRINTS" id="PR00385">
    <property type="entry name" value="P450"/>
</dbReference>
<dbReference type="InterPro" id="IPR002397">
    <property type="entry name" value="Cyt_P450_B"/>
</dbReference>
<dbReference type="Proteomes" id="UP000809587">
    <property type="component" value="Unassembled WGS sequence"/>
</dbReference>
<dbReference type="PANTHER" id="PTHR46696:SF1">
    <property type="entry name" value="CYTOCHROME P450 YJIB-RELATED"/>
    <property type="match status" value="1"/>
</dbReference>
<dbReference type="CDD" id="cd11029">
    <property type="entry name" value="CYP107-like"/>
    <property type="match status" value="1"/>
</dbReference>
<dbReference type="EMBL" id="JAFEUO010000009">
    <property type="protein sequence ID" value="MBM7086285.1"/>
    <property type="molecule type" value="Genomic_DNA"/>
</dbReference>
<dbReference type="Gene3D" id="1.10.630.10">
    <property type="entry name" value="Cytochrome P450"/>
    <property type="match status" value="1"/>
</dbReference>
<dbReference type="InterPro" id="IPR001128">
    <property type="entry name" value="Cyt_P450"/>
</dbReference>
<sequence>MSDERCPYTIDPTGTDLHGEAATLRRRGPATQVELPGGVVVWAVTDTALIKALLTDPRVSRDTYQHWPAWENGEGELARTWPLAMWVADRNMITAYGAEHSRLRRLVAKAFTARRTNALRPRIEQIVATLLDSIAAQGKDGPVDLRAEYAYALPTWVISELLGVPDAIRDELLDMIGRWLTGAISPEEAPLLEERVYTVLARLVEQRRQSPGEDLISGLIAARDDRDGPGLTERELVDTILLTFTAGHETTANLLDQAIFALLSHPEQRELVRSGAASWDDVIEETLRSEAPFANLPMRYAVEDFELGGVKFTKGDAIMISFAGSGRDPKVHGEDADVFDITRATRGDHIGFGHGVHYCLGAPLARLEARIALPALFERFAGLRLARPADEIPRLTSFVSNGHQELPVLLDPVPVA</sequence>
<keyword evidence="2" id="KW-0479">Metal-binding</keyword>
<dbReference type="PRINTS" id="PR00359">
    <property type="entry name" value="BP450"/>
</dbReference>
<proteinExistence type="inferred from homology"/>
<keyword evidence="2" id="KW-0408">Iron</keyword>
<evidence type="ECO:0000313" key="3">
    <source>
        <dbReference type="EMBL" id="MBM7086285.1"/>
    </source>
</evidence>
<evidence type="ECO:0000313" key="4">
    <source>
        <dbReference type="Proteomes" id="UP000809587"/>
    </source>
</evidence>
<dbReference type="RefSeq" id="WP_204961477.1">
    <property type="nucleotide sequence ID" value="NZ_JAFEUO010000009.1"/>
</dbReference>
<reference evidence="3 4" key="1">
    <citation type="submission" date="2021-02" db="EMBL/GenBank/DDBJ databases">
        <authorList>
            <person name="Lee D.-H."/>
        </authorList>
    </citation>
    <scope>NUCLEOTIDE SEQUENCE [LARGE SCALE GENOMIC DNA]</scope>
    <source>
        <strain evidence="3 4">MMS20-R2-29</strain>
    </source>
</reference>
<organism evidence="3 4">
    <name type="scientific">Micromonospora humidisoli</name>
    <dbReference type="NCBI Taxonomy" id="2807622"/>
    <lineage>
        <taxon>Bacteria</taxon>
        <taxon>Bacillati</taxon>
        <taxon>Actinomycetota</taxon>
        <taxon>Actinomycetes</taxon>
        <taxon>Micromonosporales</taxon>
        <taxon>Micromonosporaceae</taxon>
        <taxon>Micromonospora</taxon>
    </lineage>
</organism>
<dbReference type="PROSITE" id="PS00086">
    <property type="entry name" value="CYTOCHROME_P450"/>
    <property type="match status" value="1"/>
</dbReference>
<evidence type="ECO:0000256" key="2">
    <source>
        <dbReference type="RuleBase" id="RU000461"/>
    </source>
</evidence>
<accession>A0ABS2JID4</accession>
<protein>
    <submittedName>
        <fullName evidence="3">Cytochrome P450</fullName>
    </submittedName>
</protein>